<evidence type="ECO:0000259" key="7">
    <source>
        <dbReference type="Pfam" id="PF00482"/>
    </source>
</evidence>
<gene>
    <name evidence="8" type="ORF">HK439_00620</name>
</gene>
<dbReference type="InterPro" id="IPR042094">
    <property type="entry name" value="T2SS_GspF_sf"/>
</dbReference>
<evidence type="ECO:0000256" key="6">
    <source>
        <dbReference type="SAM" id="Phobius"/>
    </source>
</evidence>
<keyword evidence="5 6" id="KW-0472">Membrane</keyword>
<dbReference type="RefSeq" id="WP_190289426.1">
    <property type="nucleotide sequence ID" value="NZ_JABFCZ010000001.1"/>
</dbReference>
<keyword evidence="3 6" id="KW-0812">Transmembrane</keyword>
<evidence type="ECO:0000256" key="1">
    <source>
        <dbReference type="ARBA" id="ARBA00004651"/>
    </source>
</evidence>
<dbReference type="PANTHER" id="PTHR35007:SF1">
    <property type="entry name" value="PILUS ASSEMBLY PROTEIN"/>
    <property type="match status" value="1"/>
</dbReference>
<proteinExistence type="predicted"/>
<dbReference type="InterPro" id="IPR018076">
    <property type="entry name" value="T2SS_GspF_dom"/>
</dbReference>
<evidence type="ECO:0000256" key="2">
    <source>
        <dbReference type="ARBA" id="ARBA00022475"/>
    </source>
</evidence>
<sequence length="339" mass="37018">MEAFEPFLTPGVTGIAVAVLVALSIGGVIYALFQPLLSGNRRRDKRLSGIAARPQSAELRKKVGDGDRRRKSVQDQLKDFEDRQKAKLQKQNKASLAVRLEQAGLAWERKHFIYLSIASAVVGALIGLIVSHNILIALGVGFVGGFGFPRWFVNFKRKRRFNAFLDELPNAVDIIVRGVKAGLPLGDCIKIVAKEAREPVAGEFRKIVETQVMGISLTDAVGRMPDRVPLAEANFFAIVVAIQQKAGGGLSEALGNLSKVLRSRKALQRKIKALSAEAKSSAAIIGSLPFVVSTIIYVVAPDYISMLFTRTAGHLIIAGGLFWMFVGIMVMRKMINFDF</sequence>
<feature type="transmembrane region" description="Helical" evidence="6">
    <location>
        <begin position="136"/>
        <end position="153"/>
    </location>
</feature>
<feature type="domain" description="Type II secretion system protein GspF" evidence="7">
    <location>
        <begin position="175"/>
        <end position="296"/>
    </location>
</feature>
<dbReference type="Gene3D" id="1.20.81.30">
    <property type="entry name" value="Type II secretion system (T2SS), domain F"/>
    <property type="match status" value="1"/>
</dbReference>
<dbReference type="PANTHER" id="PTHR35007">
    <property type="entry name" value="INTEGRAL MEMBRANE PROTEIN-RELATED"/>
    <property type="match status" value="1"/>
</dbReference>
<feature type="transmembrane region" description="Helical" evidence="6">
    <location>
        <begin position="12"/>
        <end position="33"/>
    </location>
</feature>
<protein>
    <submittedName>
        <fullName evidence="8">Type II secretion system F family protein</fullName>
    </submittedName>
</protein>
<accession>A0A926P0V8</accession>
<dbReference type="AlphaFoldDB" id="A0A926P0V8"/>
<evidence type="ECO:0000256" key="4">
    <source>
        <dbReference type="ARBA" id="ARBA00022989"/>
    </source>
</evidence>
<evidence type="ECO:0000313" key="9">
    <source>
        <dbReference type="Proteomes" id="UP000598467"/>
    </source>
</evidence>
<comment type="subcellular location">
    <subcellularLocation>
        <location evidence="1">Cell membrane</location>
        <topology evidence="1">Multi-pass membrane protein</topology>
    </subcellularLocation>
</comment>
<comment type="caution">
    <text evidence="8">The sequence shown here is derived from an EMBL/GenBank/DDBJ whole genome shotgun (WGS) entry which is preliminary data.</text>
</comment>
<name>A0A926P0V8_9HYPH</name>
<evidence type="ECO:0000256" key="5">
    <source>
        <dbReference type="ARBA" id="ARBA00023136"/>
    </source>
</evidence>
<evidence type="ECO:0000256" key="3">
    <source>
        <dbReference type="ARBA" id="ARBA00022692"/>
    </source>
</evidence>
<feature type="transmembrane region" description="Helical" evidence="6">
    <location>
        <begin position="112"/>
        <end position="130"/>
    </location>
</feature>
<keyword evidence="2" id="KW-1003">Cell membrane</keyword>
<evidence type="ECO:0000313" key="8">
    <source>
        <dbReference type="EMBL" id="MBD1544751.1"/>
    </source>
</evidence>
<dbReference type="EMBL" id="JABFCZ010000001">
    <property type="protein sequence ID" value="MBD1544751.1"/>
    <property type="molecule type" value="Genomic_DNA"/>
</dbReference>
<keyword evidence="4 6" id="KW-1133">Transmembrane helix</keyword>
<dbReference type="Proteomes" id="UP000598467">
    <property type="component" value="Unassembled WGS sequence"/>
</dbReference>
<feature type="transmembrane region" description="Helical" evidence="6">
    <location>
        <begin position="312"/>
        <end position="331"/>
    </location>
</feature>
<organism evidence="8 9">
    <name type="scientific">Roseibium aggregatum</name>
    <dbReference type="NCBI Taxonomy" id="187304"/>
    <lineage>
        <taxon>Bacteria</taxon>
        <taxon>Pseudomonadati</taxon>
        <taxon>Pseudomonadota</taxon>
        <taxon>Alphaproteobacteria</taxon>
        <taxon>Hyphomicrobiales</taxon>
        <taxon>Stappiaceae</taxon>
        <taxon>Roseibium</taxon>
    </lineage>
</organism>
<dbReference type="Pfam" id="PF00482">
    <property type="entry name" value="T2SSF"/>
    <property type="match status" value="1"/>
</dbReference>
<reference evidence="8" key="1">
    <citation type="submission" date="2020-05" db="EMBL/GenBank/DDBJ databases">
        <title>Identification of trans-AT polyketide cluster in two marine bacteria, producers of a novel glutaramide-containing polyketide sesbanimide D and analogs.</title>
        <authorList>
            <person name="Kacar D."/>
            <person name="Rodriguez P."/>
            <person name="Canedo L."/>
            <person name="Gonzalez E."/>
            <person name="Galan B."/>
            <person name="De La Calle F."/>
            <person name="Garcia J.L."/>
        </authorList>
    </citation>
    <scope>NUCLEOTIDE SEQUENCE</scope>
    <source>
        <strain evidence="8">PHM038</strain>
    </source>
</reference>
<dbReference type="GO" id="GO:0005886">
    <property type="term" value="C:plasma membrane"/>
    <property type="evidence" value="ECO:0007669"/>
    <property type="project" value="UniProtKB-SubCell"/>
</dbReference>
<feature type="transmembrane region" description="Helical" evidence="6">
    <location>
        <begin position="280"/>
        <end position="300"/>
    </location>
</feature>